<dbReference type="PANTHER" id="PTHR36505:SF1">
    <property type="entry name" value="BLR1072 PROTEIN"/>
    <property type="match status" value="1"/>
</dbReference>
<dbReference type="RefSeq" id="WP_025061202.1">
    <property type="nucleotide sequence ID" value="NZ_RAQK01000001.1"/>
</dbReference>
<keyword evidence="4" id="KW-1185">Reference proteome</keyword>
<dbReference type="Gene3D" id="2.30.30.240">
    <property type="entry name" value="PRC-barrel domain"/>
    <property type="match status" value="1"/>
</dbReference>
<feature type="signal peptide" evidence="1">
    <location>
        <begin position="1"/>
        <end position="20"/>
    </location>
</feature>
<keyword evidence="1" id="KW-0732">Signal</keyword>
<evidence type="ECO:0000313" key="3">
    <source>
        <dbReference type="EMBL" id="RKE97816.1"/>
    </source>
</evidence>
<dbReference type="AlphaFoldDB" id="A0A420DU52"/>
<dbReference type="Proteomes" id="UP000284407">
    <property type="component" value="Unassembled WGS sequence"/>
</dbReference>
<protein>
    <submittedName>
        <fullName evidence="3">PRC-barrel domain protein</fullName>
    </submittedName>
</protein>
<organism evidence="3 4">
    <name type="scientific">Sulfitobacter guttiformis</name>
    <dbReference type="NCBI Taxonomy" id="74349"/>
    <lineage>
        <taxon>Bacteria</taxon>
        <taxon>Pseudomonadati</taxon>
        <taxon>Pseudomonadota</taxon>
        <taxon>Alphaproteobacteria</taxon>
        <taxon>Rhodobacterales</taxon>
        <taxon>Roseobacteraceae</taxon>
        <taxon>Sulfitobacter</taxon>
    </lineage>
</organism>
<evidence type="ECO:0000313" key="4">
    <source>
        <dbReference type="Proteomes" id="UP000284407"/>
    </source>
</evidence>
<dbReference type="STRING" id="1443111.Z949_530"/>
<name>A0A420DU52_9RHOB</name>
<sequence>MKKFLTSTAVILAMTAPAFAESHSAATTDTDAAVSTDTNAATADTNVATTSDTNVVTTDMNMEIGSVMAQPTDLFASNLIGMRIYSVEADMDYNAEVADGAETEWDDLGEINDIIVTADGRVSAVILGIGGFLGIGERDVSVPMGAINFVQEEGDSDDYFLVVKSSKEQLEAAPAFERDAM</sequence>
<dbReference type="EMBL" id="RAQK01000001">
    <property type="protein sequence ID" value="RKE97816.1"/>
    <property type="molecule type" value="Genomic_DNA"/>
</dbReference>
<dbReference type="InterPro" id="IPR027275">
    <property type="entry name" value="PRC-brl_dom"/>
</dbReference>
<accession>A0A420DU52</accession>
<proteinExistence type="predicted"/>
<evidence type="ECO:0000256" key="1">
    <source>
        <dbReference type="SAM" id="SignalP"/>
    </source>
</evidence>
<dbReference type="Pfam" id="PF05239">
    <property type="entry name" value="PRC"/>
    <property type="match status" value="1"/>
</dbReference>
<dbReference type="OrthoDB" id="7876889at2"/>
<evidence type="ECO:0000259" key="2">
    <source>
        <dbReference type="Pfam" id="PF05239"/>
    </source>
</evidence>
<feature type="chain" id="PRO_5019492787" evidence="1">
    <location>
        <begin position="21"/>
        <end position="181"/>
    </location>
</feature>
<dbReference type="SUPFAM" id="SSF50346">
    <property type="entry name" value="PRC-barrel domain"/>
    <property type="match status" value="1"/>
</dbReference>
<dbReference type="PANTHER" id="PTHR36505">
    <property type="entry name" value="BLR1072 PROTEIN"/>
    <property type="match status" value="1"/>
</dbReference>
<feature type="domain" description="PRC-barrel" evidence="2">
    <location>
        <begin position="73"/>
        <end position="155"/>
    </location>
</feature>
<dbReference type="InterPro" id="IPR011033">
    <property type="entry name" value="PRC_barrel-like_sf"/>
</dbReference>
<comment type="caution">
    <text evidence="3">The sequence shown here is derived from an EMBL/GenBank/DDBJ whole genome shotgun (WGS) entry which is preliminary data.</text>
</comment>
<reference evidence="3 4" key="1">
    <citation type="submission" date="2018-09" db="EMBL/GenBank/DDBJ databases">
        <title>Genomic Encyclopedia of Archaeal and Bacterial Type Strains, Phase II (KMG-II): from individual species to whole genera.</title>
        <authorList>
            <person name="Goeker M."/>
        </authorList>
    </citation>
    <scope>NUCLEOTIDE SEQUENCE [LARGE SCALE GENOMIC DNA]</scope>
    <source>
        <strain evidence="3 4">DSM 11458</strain>
    </source>
</reference>
<gene>
    <name evidence="3" type="ORF">C8N30_2445</name>
</gene>